<evidence type="ECO:0000313" key="3">
    <source>
        <dbReference type="Proteomes" id="UP001281410"/>
    </source>
</evidence>
<feature type="region of interest" description="Disordered" evidence="1">
    <location>
        <begin position="1"/>
        <end position="20"/>
    </location>
</feature>
<reference evidence="2" key="1">
    <citation type="journal article" date="2023" name="Plant J.">
        <title>Genome sequences and population genomics provide insights into the demographic history, inbreeding, and mutation load of two 'living fossil' tree species of Dipteronia.</title>
        <authorList>
            <person name="Feng Y."/>
            <person name="Comes H.P."/>
            <person name="Chen J."/>
            <person name="Zhu S."/>
            <person name="Lu R."/>
            <person name="Zhang X."/>
            <person name="Li P."/>
            <person name="Qiu J."/>
            <person name="Olsen K.M."/>
            <person name="Qiu Y."/>
        </authorList>
    </citation>
    <scope>NUCLEOTIDE SEQUENCE</scope>
    <source>
        <strain evidence="2">NBL</strain>
    </source>
</reference>
<dbReference type="EMBL" id="JANJYJ010000003">
    <property type="protein sequence ID" value="KAK3221663.1"/>
    <property type="molecule type" value="Genomic_DNA"/>
</dbReference>
<dbReference type="Proteomes" id="UP001281410">
    <property type="component" value="Unassembled WGS sequence"/>
</dbReference>
<feature type="compositionally biased region" description="Basic and acidic residues" evidence="1">
    <location>
        <begin position="67"/>
        <end position="105"/>
    </location>
</feature>
<accession>A0AAE0EAX4</accession>
<protein>
    <submittedName>
        <fullName evidence="2">Uncharacterized protein</fullName>
    </submittedName>
</protein>
<evidence type="ECO:0000313" key="2">
    <source>
        <dbReference type="EMBL" id="KAK3221663.1"/>
    </source>
</evidence>
<evidence type="ECO:0000256" key="1">
    <source>
        <dbReference type="SAM" id="MobiDB-lite"/>
    </source>
</evidence>
<organism evidence="2 3">
    <name type="scientific">Dipteronia sinensis</name>
    <dbReference type="NCBI Taxonomy" id="43782"/>
    <lineage>
        <taxon>Eukaryota</taxon>
        <taxon>Viridiplantae</taxon>
        <taxon>Streptophyta</taxon>
        <taxon>Embryophyta</taxon>
        <taxon>Tracheophyta</taxon>
        <taxon>Spermatophyta</taxon>
        <taxon>Magnoliopsida</taxon>
        <taxon>eudicotyledons</taxon>
        <taxon>Gunneridae</taxon>
        <taxon>Pentapetalae</taxon>
        <taxon>rosids</taxon>
        <taxon>malvids</taxon>
        <taxon>Sapindales</taxon>
        <taxon>Sapindaceae</taxon>
        <taxon>Hippocastanoideae</taxon>
        <taxon>Acereae</taxon>
        <taxon>Dipteronia</taxon>
    </lineage>
</organism>
<proteinExistence type="predicted"/>
<name>A0AAE0EAX4_9ROSI</name>
<comment type="caution">
    <text evidence="2">The sequence shown here is derived from an EMBL/GenBank/DDBJ whole genome shotgun (WGS) entry which is preliminary data.</text>
</comment>
<gene>
    <name evidence="2" type="ORF">Dsin_008688</name>
</gene>
<keyword evidence="3" id="KW-1185">Reference proteome</keyword>
<sequence>MPVSPNGFPVSPNGVPVMPNGYPASINGLPVTQNGFPTSPFGSVDSPSIVTVDVGAEAVAENIESLGDEKSSTENKDEKQPVEEKLPEDQPVHNESAHPVIDEKPTNIAPVASGIVVTKENCNDKPQPVKVESGKCWGDYSDSEAEVVEVPS</sequence>
<feature type="region of interest" description="Disordered" evidence="1">
    <location>
        <begin position="64"/>
        <end position="108"/>
    </location>
</feature>
<dbReference type="AlphaFoldDB" id="A0AAE0EAX4"/>